<evidence type="ECO:0000256" key="1">
    <source>
        <dbReference type="SAM" id="MobiDB-lite"/>
    </source>
</evidence>
<dbReference type="Proteomes" id="UP000290582">
    <property type="component" value="Chromosome PVVCY_14"/>
</dbReference>
<feature type="compositionally biased region" description="Low complexity" evidence="1">
    <location>
        <begin position="324"/>
        <end position="334"/>
    </location>
</feature>
<feature type="chain" id="PRO_5019510342" evidence="2">
    <location>
        <begin position="26"/>
        <end position="805"/>
    </location>
</feature>
<dbReference type="GeneID" id="19958960"/>
<name>A0A449C107_PLAVN</name>
<feature type="compositionally biased region" description="Acidic residues" evidence="1">
    <location>
        <begin position="141"/>
        <end position="154"/>
    </location>
</feature>
<evidence type="ECO:0000256" key="2">
    <source>
        <dbReference type="SAM" id="SignalP"/>
    </source>
</evidence>
<proteinExistence type="predicted"/>
<dbReference type="AlphaFoldDB" id="A0A449C107"/>
<organism evidence="3 4">
    <name type="scientific">Plasmodium vinckei vinckei</name>
    <dbReference type="NCBI Taxonomy" id="54757"/>
    <lineage>
        <taxon>Eukaryota</taxon>
        <taxon>Sar</taxon>
        <taxon>Alveolata</taxon>
        <taxon>Apicomplexa</taxon>
        <taxon>Aconoidasida</taxon>
        <taxon>Haemosporida</taxon>
        <taxon>Plasmodiidae</taxon>
        <taxon>Plasmodium</taxon>
        <taxon>Plasmodium (Vinckeia)</taxon>
    </lineage>
</organism>
<reference evidence="3 4" key="1">
    <citation type="submission" date="2019-01" db="EMBL/GenBank/DDBJ databases">
        <authorList>
            <person name="Ramaprasad A."/>
        </authorList>
    </citation>
    <scope>NUCLEOTIDE SEQUENCE [LARGE SCALE GENOMIC DNA]</scope>
</reference>
<feature type="compositionally biased region" description="Polar residues" evidence="1">
    <location>
        <begin position="241"/>
        <end position="250"/>
    </location>
</feature>
<feature type="compositionally biased region" description="Low complexity" evidence="1">
    <location>
        <begin position="401"/>
        <end position="420"/>
    </location>
</feature>
<feature type="compositionally biased region" description="Polar residues" evidence="1">
    <location>
        <begin position="269"/>
        <end position="279"/>
    </location>
</feature>
<evidence type="ECO:0000313" key="3">
    <source>
        <dbReference type="EMBL" id="VEV59353.1"/>
    </source>
</evidence>
<feature type="compositionally biased region" description="Basic and acidic residues" evidence="1">
    <location>
        <begin position="117"/>
        <end position="130"/>
    </location>
</feature>
<feature type="compositionally biased region" description="Polar residues" evidence="1">
    <location>
        <begin position="101"/>
        <end position="116"/>
    </location>
</feature>
<feature type="compositionally biased region" description="Polar residues" evidence="1">
    <location>
        <begin position="155"/>
        <end position="215"/>
    </location>
</feature>
<protein>
    <submittedName>
        <fullName evidence="3">Uncharacterized protein</fullName>
    </submittedName>
</protein>
<feature type="region of interest" description="Disordered" evidence="1">
    <location>
        <begin position="46"/>
        <end position="252"/>
    </location>
</feature>
<dbReference type="OrthoDB" id="382298at2759"/>
<dbReference type="RefSeq" id="XP_008622658.2">
    <property type="nucleotide sequence ID" value="XM_008624436.2"/>
</dbReference>
<feature type="signal peptide" evidence="2">
    <location>
        <begin position="1"/>
        <end position="25"/>
    </location>
</feature>
<evidence type="ECO:0000313" key="4">
    <source>
        <dbReference type="Proteomes" id="UP000290582"/>
    </source>
</evidence>
<feature type="compositionally biased region" description="Polar residues" evidence="1">
    <location>
        <begin position="429"/>
        <end position="448"/>
    </location>
</feature>
<dbReference type="VEuPathDB" id="PlasmoDB:PVVCY_1405980"/>
<keyword evidence="2" id="KW-0732">Signal</keyword>
<feature type="region of interest" description="Disordered" evidence="1">
    <location>
        <begin position="268"/>
        <end position="379"/>
    </location>
</feature>
<dbReference type="KEGG" id="pvv:PVVCY_1405980"/>
<feature type="compositionally biased region" description="Low complexity" evidence="1">
    <location>
        <begin position="293"/>
        <end position="311"/>
    </location>
</feature>
<accession>A0A449C107</accession>
<feature type="region of interest" description="Disordered" evidence="1">
    <location>
        <begin position="392"/>
        <end position="464"/>
    </location>
</feature>
<feature type="compositionally biased region" description="Polar residues" evidence="1">
    <location>
        <begin position="360"/>
        <end position="378"/>
    </location>
</feature>
<feature type="compositionally biased region" description="Basic and acidic residues" evidence="1">
    <location>
        <begin position="220"/>
        <end position="240"/>
    </location>
</feature>
<sequence>MKRNLLFFIYYHAAIFMLFWKFGNAKDGNEKKRNVKDLIRRYETVNDPSDLNNSSSTSTESANANNENIDTVPYGRQNVTFDDQQPSTSYANRDTVPYGRQNVTFDDQQPSTSYANRSDENQYVRMDMKRNPNIYGRNMITDEDYDDDDSDSDEFNYSQSSNNYKGNNNYMYDSNVQIPKNGNKSNLYGNNSRDPNENNPSGNYSDQNSSQNNTPYLGRSFDDFRSKLGLRPEDFSRDSEMYSNTNTKRNTGLYDEFNTSIADDIQYTKYGNSENSNNSTRDRRDSGMRKSPNNENNSRNNTNTNWYINLNEYDDNYANPDEYNSQNQSSSSSQRMEDDLNSGSDSIDRRSVRSNPLDYINQNNDYRSSYGGRTNPRNIQHIEDDNYSMLNSQRDYEDSDSSSSRNSGNRSNSRNRPPIRNIDRGNKGDAQNRNNRISHSNSAPTLNKNAGEARRSTPRNSPTNKIIESYIGTYITHQRNIFYNKITRVEKSPVKKFFKMNNSNDKIISVTEELLNSSKQCIAQNINKLTRDVLLKNLALNNPNLIKNYEQTVSYIVVNSKYKNTESHLNIKPVPFKYSEVHVENSSTILPNMYILNTYEFMLSNQRMCSKFRTIIKNQKRDNNLKPADVVLMLSFDYIKNVSPTLVSNLTQFIKTKQSIYMRKYYFNTIMALIPFIKPALKIYYGETIYKDLTTYKIQSEIKSIFDELLLISVKWAQAFKDKYSAADNKVILDVHRTISEFSTSKTRTLSKTFVSLENILYKELITNDMVNNKDDNQKILISYIVKCFRNIYFSTFYIMSNKRN</sequence>
<feature type="compositionally biased region" description="Low complexity" evidence="1">
    <location>
        <begin position="52"/>
        <end position="68"/>
    </location>
</feature>
<feature type="compositionally biased region" description="Polar residues" evidence="1">
    <location>
        <begin position="77"/>
        <end position="92"/>
    </location>
</feature>
<dbReference type="EMBL" id="LR215070">
    <property type="protein sequence ID" value="VEV59353.1"/>
    <property type="molecule type" value="Genomic_DNA"/>
</dbReference>
<gene>
    <name evidence="3" type="ORF">PVVCY_1405980</name>
</gene>